<keyword evidence="4" id="KW-1185">Reference proteome</keyword>
<dbReference type="GO" id="GO:0005737">
    <property type="term" value="C:cytoplasm"/>
    <property type="evidence" value="ECO:0007669"/>
    <property type="project" value="TreeGrafter"/>
</dbReference>
<dbReference type="Proteomes" id="UP000595001">
    <property type="component" value="Chromosome"/>
</dbReference>
<dbReference type="InterPro" id="IPR036291">
    <property type="entry name" value="NAD(P)-bd_dom_sf"/>
</dbReference>
<name>A0A7T3FWI7_9EURY</name>
<accession>A0A7T3FWI7</accession>
<dbReference type="PANTHER" id="PTHR48079">
    <property type="entry name" value="PROTEIN YEEZ"/>
    <property type="match status" value="1"/>
</dbReference>
<proteinExistence type="predicted"/>
<protein>
    <submittedName>
        <fullName evidence="3">NAD-dependent epimerase/dehydratase family protein</fullName>
    </submittedName>
</protein>
<dbReference type="KEGG" id="hlt:I7X12_15105"/>
<dbReference type="InterPro" id="IPR001509">
    <property type="entry name" value="Epimerase_deHydtase"/>
</dbReference>
<dbReference type="Pfam" id="PF01370">
    <property type="entry name" value="Epimerase"/>
    <property type="match status" value="1"/>
</dbReference>
<dbReference type="PANTHER" id="PTHR48079:SF6">
    <property type="entry name" value="NAD(P)-BINDING DOMAIN-CONTAINING PROTEIN-RELATED"/>
    <property type="match status" value="1"/>
</dbReference>
<dbReference type="AlphaFoldDB" id="A0A7T3FWI7"/>
<dbReference type="GeneID" id="60589848"/>
<keyword evidence="1" id="KW-0040">ANK repeat</keyword>
<evidence type="ECO:0000313" key="3">
    <source>
        <dbReference type="EMBL" id="QPV62065.1"/>
    </source>
</evidence>
<evidence type="ECO:0000256" key="1">
    <source>
        <dbReference type="PROSITE-ProRule" id="PRU00023"/>
    </source>
</evidence>
<reference evidence="3 4" key="1">
    <citation type="submission" date="2020-12" db="EMBL/GenBank/DDBJ databases">
        <title>Halosimplex halophilum sp. nov. and Halosimplex salinum sp. nov., two new members of the genus Halosimplex.</title>
        <authorList>
            <person name="Cui H.L."/>
        </authorList>
    </citation>
    <scope>NUCLEOTIDE SEQUENCE [LARGE SCALE GENOMIC DNA]</scope>
    <source>
        <strain evidence="3 4">YGH94</strain>
    </source>
</reference>
<feature type="domain" description="NAD-dependent epimerase/dehydratase" evidence="2">
    <location>
        <begin position="16"/>
        <end position="218"/>
    </location>
</feature>
<dbReference type="InterPro" id="IPR002110">
    <property type="entry name" value="Ankyrin_rpt"/>
</dbReference>
<dbReference type="RefSeq" id="WP_198060882.1">
    <property type="nucleotide sequence ID" value="NZ_CP065856.1"/>
</dbReference>
<dbReference type="PROSITE" id="PS50088">
    <property type="entry name" value="ANK_REPEAT"/>
    <property type="match status" value="1"/>
</dbReference>
<feature type="repeat" description="ANK" evidence="1">
    <location>
        <begin position="6"/>
        <end position="40"/>
    </location>
</feature>
<dbReference type="InterPro" id="IPR051783">
    <property type="entry name" value="NAD(P)-dependent_oxidoreduct"/>
</dbReference>
<dbReference type="GO" id="GO:0004029">
    <property type="term" value="F:aldehyde dehydrogenase (NAD+) activity"/>
    <property type="evidence" value="ECO:0007669"/>
    <property type="project" value="TreeGrafter"/>
</dbReference>
<dbReference type="OrthoDB" id="289287at2157"/>
<gene>
    <name evidence="3" type="ORF">I7X12_15105</name>
</gene>
<dbReference type="Gene3D" id="3.40.50.720">
    <property type="entry name" value="NAD(P)-binding Rossmann-like Domain"/>
    <property type="match status" value="1"/>
</dbReference>
<dbReference type="EMBL" id="CP065856">
    <property type="protein sequence ID" value="QPV62065.1"/>
    <property type="molecule type" value="Genomic_DNA"/>
</dbReference>
<sequence length="318" mass="33783">MVTDGDLATGTHVVLGTGQVGVPVARTLLERGADVRVVNRSGTAPDGIAGDVDAVAGDVSDPEVAREVCEGATVVYFCLNPPYAEWPNQFPPLLEGALDGAADADARFVMADNCYAYGPTEGPLTEDLPAAATGEKGRTRAEMADTVLDAHESGRVRATIGRASDFYGPGVTASIAGERFCPEILDGGTVNYLGDPDQPHTYTYVPDFARALVTLGASERALGEVWHVPNAETLTTREFVALAGEVAGTDPSVRATPAWLARLLGLAVSEVGELRETRYQRAEPFVVSHEKFADAFASEPTPHAEALDRTLSWYRSEY</sequence>
<evidence type="ECO:0000313" key="4">
    <source>
        <dbReference type="Proteomes" id="UP000595001"/>
    </source>
</evidence>
<dbReference type="SUPFAM" id="SSF51735">
    <property type="entry name" value="NAD(P)-binding Rossmann-fold domains"/>
    <property type="match status" value="1"/>
</dbReference>
<evidence type="ECO:0000259" key="2">
    <source>
        <dbReference type="Pfam" id="PF01370"/>
    </source>
</evidence>
<organism evidence="3 4">
    <name type="scientific">Halosimplex litoreum</name>
    <dbReference type="NCBI Taxonomy" id="1198301"/>
    <lineage>
        <taxon>Archaea</taxon>
        <taxon>Methanobacteriati</taxon>
        <taxon>Methanobacteriota</taxon>
        <taxon>Stenosarchaea group</taxon>
        <taxon>Halobacteria</taxon>
        <taxon>Halobacteriales</taxon>
        <taxon>Haloarculaceae</taxon>
        <taxon>Halosimplex</taxon>
    </lineage>
</organism>